<keyword evidence="1" id="KW-0175">Coiled coil</keyword>
<feature type="non-terminal residue" evidence="3">
    <location>
        <position position="154"/>
    </location>
</feature>
<evidence type="ECO:0000256" key="1">
    <source>
        <dbReference type="SAM" id="Coils"/>
    </source>
</evidence>
<feature type="coiled-coil region" evidence="1">
    <location>
        <begin position="80"/>
        <end position="112"/>
    </location>
</feature>
<evidence type="ECO:0000313" key="3">
    <source>
        <dbReference type="EMBL" id="KKL57828.1"/>
    </source>
</evidence>
<keyword evidence="2" id="KW-1133">Transmembrane helix</keyword>
<dbReference type="EMBL" id="LAZR01030030">
    <property type="protein sequence ID" value="KKL57828.1"/>
    <property type="molecule type" value="Genomic_DNA"/>
</dbReference>
<feature type="transmembrane region" description="Helical" evidence="2">
    <location>
        <begin position="58"/>
        <end position="78"/>
    </location>
</feature>
<sequence length="154" mass="17909">MNYKFNVRAINTENVEKGTKMSFSVVPYIIAIGVMIAYGFFIYFLIGKVGAEDPDWSRLIYLFSGVEAIVFAAAGFLFGREVNRKRAENAEEEKKRAEIKKLEIKKMDINENVQSYVKLLLENLEFVFTFDRSRYETFKSQCDIGYDEFRNSTN</sequence>
<proteinExistence type="predicted"/>
<gene>
    <name evidence="3" type="ORF">LCGC14_2231500</name>
</gene>
<protein>
    <submittedName>
        <fullName evidence="3">Uncharacterized protein</fullName>
    </submittedName>
</protein>
<dbReference type="AlphaFoldDB" id="A0A0F9D803"/>
<feature type="transmembrane region" description="Helical" evidence="2">
    <location>
        <begin position="21"/>
        <end position="46"/>
    </location>
</feature>
<keyword evidence="2" id="KW-0472">Membrane</keyword>
<organism evidence="3">
    <name type="scientific">marine sediment metagenome</name>
    <dbReference type="NCBI Taxonomy" id="412755"/>
    <lineage>
        <taxon>unclassified sequences</taxon>
        <taxon>metagenomes</taxon>
        <taxon>ecological metagenomes</taxon>
    </lineage>
</organism>
<keyword evidence="2" id="KW-0812">Transmembrane</keyword>
<evidence type="ECO:0000256" key="2">
    <source>
        <dbReference type="SAM" id="Phobius"/>
    </source>
</evidence>
<name>A0A0F9D803_9ZZZZ</name>
<accession>A0A0F9D803</accession>
<comment type="caution">
    <text evidence="3">The sequence shown here is derived from an EMBL/GenBank/DDBJ whole genome shotgun (WGS) entry which is preliminary data.</text>
</comment>
<reference evidence="3" key="1">
    <citation type="journal article" date="2015" name="Nature">
        <title>Complex archaea that bridge the gap between prokaryotes and eukaryotes.</title>
        <authorList>
            <person name="Spang A."/>
            <person name="Saw J.H."/>
            <person name="Jorgensen S.L."/>
            <person name="Zaremba-Niedzwiedzka K."/>
            <person name="Martijn J."/>
            <person name="Lind A.E."/>
            <person name="van Eijk R."/>
            <person name="Schleper C."/>
            <person name="Guy L."/>
            <person name="Ettema T.J."/>
        </authorList>
    </citation>
    <scope>NUCLEOTIDE SEQUENCE</scope>
</reference>